<gene>
    <name evidence="5" type="primary">RBM34</name>
    <name evidence="5" type="ORF">EVAR_53668_1</name>
</gene>
<dbReference type="InterPro" id="IPR050886">
    <property type="entry name" value="RNA-binding_reg"/>
</dbReference>
<dbReference type="STRING" id="151549.A0A4C1YPV1"/>
<dbReference type="Pfam" id="PF00076">
    <property type="entry name" value="RRM_1"/>
    <property type="match status" value="1"/>
</dbReference>
<dbReference type="PROSITE" id="PS50102">
    <property type="entry name" value="RRM"/>
    <property type="match status" value="2"/>
</dbReference>
<feature type="region of interest" description="Disordered" evidence="3">
    <location>
        <begin position="74"/>
        <end position="333"/>
    </location>
</feature>
<dbReference type="PANTHER" id="PTHR48024:SF56">
    <property type="entry name" value="HETEROGENEOUS NUCLEAR RIBONUCLEOPROTEIN A0"/>
    <property type="match status" value="1"/>
</dbReference>
<dbReference type="PANTHER" id="PTHR48024">
    <property type="entry name" value="GEO13361P1-RELATED"/>
    <property type="match status" value="1"/>
</dbReference>
<feature type="compositionally biased region" description="Basic and acidic residues" evidence="3">
    <location>
        <begin position="318"/>
        <end position="333"/>
    </location>
</feature>
<accession>A0A4C1YPV1</accession>
<evidence type="ECO:0000259" key="4">
    <source>
        <dbReference type="PROSITE" id="PS50102"/>
    </source>
</evidence>
<dbReference type="SUPFAM" id="SSF54928">
    <property type="entry name" value="RNA-binding domain, RBD"/>
    <property type="match status" value="1"/>
</dbReference>
<evidence type="ECO:0000256" key="1">
    <source>
        <dbReference type="ARBA" id="ARBA00022884"/>
    </source>
</evidence>
<feature type="compositionally biased region" description="Basic and acidic residues" evidence="3">
    <location>
        <begin position="273"/>
        <end position="282"/>
    </location>
</feature>
<dbReference type="InterPro" id="IPR000504">
    <property type="entry name" value="RRM_dom"/>
</dbReference>
<feature type="compositionally biased region" description="Basic and acidic residues" evidence="3">
    <location>
        <begin position="89"/>
        <end position="100"/>
    </location>
</feature>
<dbReference type="CDD" id="cd12394">
    <property type="entry name" value="RRM1_RBM34"/>
    <property type="match status" value="1"/>
</dbReference>
<evidence type="ECO:0000256" key="2">
    <source>
        <dbReference type="PROSITE-ProRule" id="PRU00176"/>
    </source>
</evidence>
<dbReference type="Gene3D" id="3.30.70.330">
    <property type="match status" value="2"/>
</dbReference>
<evidence type="ECO:0000313" key="5">
    <source>
        <dbReference type="EMBL" id="GBP77023.1"/>
    </source>
</evidence>
<dbReference type="GO" id="GO:0005634">
    <property type="term" value="C:nucleus"/>
    <property type="evidence" value="ECO:0007669"/>
    <property type="project" value="TreeGrafter"/>
</dbReference>
<feature type="compositionally biased region" description="Basic residues" evidence="3">
    <location>
        <begin position="636"/>
        <end position="650"/>
    </location>
</feature>
<sequence length="658" mass="74213">MDYFVGGVAALISGNVTPNRPRLVKKALTPVKHPMSPNVTPKSEVVDDKSIFLSPTLQRKKAIVKKSPKRIFENSDINIDDEEVANKSPKADKVKKHLTEDLESGSCNDDGKKKASKHKRSSVANISPTKLEKPEEDPNGTEAILRKKNSENTSATTESIVKVNKSDNRKLSKKKKKKNKSNHRLGEEFGTMENNIPEELNNSDIKNKTRKQNNNIQKDSLPHASETVKNITEPMPRKKEKKKQVQSNKTIPSLDVGSKNNEICVNPNAISHLDTDSEHESDNELLSENEEEINQKATEAPEQSSDDEESNDKKRKKKNEEKTEHQPDADEINRTIFVGNVPFSKKCKKEIKKIFSKHGAIESVRIRAVPVKDAQTSKKLAVIKNELHPSRATVNVYVKFKEPSSVEKALSENNTVLGDCHLRVNRSDTTGAYDPRRALFVGNLPFAVEDETLRAKFEKCGEIVSVRIIRDKKTNVGKGSPTIRDGLCWMRSRVDIRVPQPRGDNSTLDEIGPVPYKVGFGYVNFASKDGVELALSLSEEDLSIKNRILRVKRCTTGDTQKQKHLKKKEFQKTQPPKTNEKQTTDKSQGAYRRIMHKRKNDNANADGPPNKKHKNIEQPVKNKKQRKEYLGVTAEKKKKKNFAKGQKKKKLISELLTK</sequence>
<dbReference type="InterPro" id="IPR012677">
    <property type="entry name" value="Nucleotide-bd_a/b_plait_sf"/>
</dbReference>
<comment type="caution">
    <text evidence="5">The sequence shown here is derived from an EMBL/GenBank/DDBJ whole genome shotgun (WGS) entry which is preliminary data.</text>
</comment>
<dbReference type="AlphaFoldDB" id="A0A4C1YPV1"/>
<evidence type="ECO:0000256" key="3">
    <source>
        <dbReference type="SAM" id="MobiDB-lite"/>
    </source>
</evidence>
<organism evidence="5 6">
    <name type="scientific">Eumeta variegata</name>
    <name type="common">Bagworm moth</name>
    <name type="synonym">Eumeta japonica</name>
    <dbReference type="NCBI Taxonomy" id="151549"/>
    <lineage>
        <taxon>Eukaryota</taxon>
        <taxon>Metazoa</taxon>
        <taxon>Ecdysozoa</taxon>
        <taxon>Arthropoda</taxon>
        <taxon>Hexapoda</taxon>
        <taxon>Insecta</taxon>
        <taxon>Pterygota</taxon>
        <taxon>Neoptera</taxon>
        <taxon>Endopterygota</taxon>
        <taxon>Lepidoptera</taxon>
        <taxon>Glossata</taxon>
        <taxon>Ditrysia</taxon>
        <taxon>Tineoidea</taxon>
        <taxon>Psychidae</taxon>
        <taxon>Oiketicinae</taxon>
        <taxon>Eumeta</taxon>
    </lineage>
</organism>
<dbReference type="SMART" id="SM00360">
    <property type="entry name" value="RRM"/>
    <property type="match status" value="2"/>
</dbReference>
<proteinExistence type="predicted"/>
<feature type="region of interest" description="Disordered" evidence="3">
    <location>
        <begin position="555"/>
        <end position="658"/>
    </location>
</feature>
<feature type="domain" description="RRM" evidence="4">
    <location>
        <begin position="437"/>
        <end position="556"/>
    </location>
</feature>
<dbReference type="InterPro" id="IPR035979">
    <property type="entry name" value="RBD_domain_sf"/>
</dbReference>
<keyword evidence="6" id="KW-1185">Reference proteome</keyword>
<keyword evidence="1 2" id="KW-0694">RNA-binding</keyword>
<dbReference type="OrthoDB" id="442677at2759"/>
<feature type="compositionally biased region" description="Basic residues" evidence="3">
    <location>
        <begin position="171"/>
        <end position="183"/>
    </location>
</feature>
<dbReference type="GO" id="GO:0003723">
    <property type="term" value="F:RNA binding"/>
    <property type="evidence" value="ECO:0007669"/>
    <property type="project" value="UniProtKB-UniRule"/>
</dbReference>
<dbReference type="Proteomes" id="UP000299102">
    <property type="component" value="Unassembled WGS sequence"/>
</dbReference>
<protein>
    <submittedName>
        <fullName evidence="5">RNA-binding protein 34</fullName>
    </submittedName>
</protein>
<name>A0A4C1YPV1_EUMVA</name>
<feature type="domain" description="RRM" evidence="4">
    <location>
        <begin position="334"/>
        <end position="429"/>
    </location>
</feature>
<dbReference type="EMBL" id="BGZK01001315">
    <property type="protein sequence ID" value="GBP77023.1"/>
    <property type="molecule type" value="Genomic_DNA"/>
</dbReference>
<reference evidence="5 6" key="1">
    <citation type="journal article" date="2019" name="Commun. Biol.">
        <title>The bagworm genome reveals a unique fibroin gene that provides high tensile strength.</title>
        <authorList>
            <person name="Kono N."/>
            <person name="Nakamura H."/>
            <person name="Ohtoshi R."/>
            <person name="Tomita M."/>
            <person name="Numata K."/>
            <person name="Arakawa K."/>
        </authorList>
    </citation>
    <scope>NUCLEOTIDE SEQUENCE [LARGE SCALE GENOMIC DNA]</scope>
</reference>
<evidence type="ECO:0000313" key="6">
    <source>
        <dbReference type="Proteomes" id="UP000299102"/>
    </source>
</evidence>
<feature type="compositionally biased region" description="Acidic residues" evidence="3">
    <location>
        <begin position="283"/>
        <end position="292"/>
    </location>
</feature>